<dbReference type="AlphaFoldDB" id="A8H1W9"/>
<keyword evidence="3" id="KW-1185">Reference proteome</keyword>
<dbReference type="KEGG" id="spl:Spea_1229"/>
<protein>
    <recommendedName>
        <fullName evidence="4">SnoaL-like domain-containing protein</fullName>
    </recommendedName>
</protein>
<dbReference type="Proteomes" id="UP000002608">
    <property type="component" value="Chromosome"/>
</dbReference>
<dbReference type="RefSeq" id="WP_012154482.1">
    <property type="nucleotide sequence ID" value="NC_009901.1"/>
</dbReference>
<dbReference type="OrthoDB" id="1439945at2"/>
<evidence type="ECO:0000256" key="1">
    <source>
        <dbReference type="SAM" id="SignalP"/>
    </source>
</evidence>
<name>A8H1W9_SHEPA</name>
<proteinExistence type="predicted"/>
<evidence type="ECO:0008006" key="4">
    <source>
        <dbReference type="Google" id="ProtNLM"/>
    </source>
</evidence>
<sequence>MCNRVIWLLTLSFVSLFFSTFSFALDSLSETQLKQKGLEFVAAKNARQRLDSGVDDIDHYLSLLSANFIDEYVHYKVTFSADKAKLRARLLEKMKHQTLENQVQIQQMIVGPNVVVIKLVEKGRITPTGQSLPLDIDRLSVISLEFDKHGLINHIRRHGESL</sequence>
<dbReference type="HOGENOM" id="CLU_1634246_0_0_6"/>
<gene>
    <name evidence="2" type="ordered locus">Spea_1229</name>
</gene>
<feature type="signal peptide" evidence="1">
    <location>
        <begin position="1"/>
        <end position="24"/>
    </location>
</feature>
<accession>A8H1W9</accession>
<dbReference type="eggNOG" id="ENOG5032T7Q">
    <property type="taxonomic scope" value="Bacteria"/>
</dbReference>
<organism evidence="2 3">
    <name type="scientific">Shewanella pealeana (strain ATCC 700345 / ANG-SQ1)</name>
    <dbReference type="NCBI Taxonomy" id="398579"/>
    <lineage>
        <taxon>Bacteria</taxon>
        <taxon>Pseudomonadati</taxon>
        <taxon>Pseudomonadota</taxon>
        <taxon>Gammaproteobacteria</taxon>
        <taxon>Alteromonadales</taxon>
        <taxon>Shewanellaceae</taxon>
        <taxon>Shewanella</taxon>
    </lineage>
</organism>
<dbReference type="EMBL" id="CP000851">
    <property type="protein sequence ID" value="ABV86556.1"/>
    <property type="molecule type" value="Genomic_DNA"/>
</dbReference>
<keyword evidence="1" id="KW-0732">Signal</keyword>
<evidence type="ECO:0000313" key="2">
    <source>
        <dbReference type="EMBL" id="ABV86556.1"/>
    </source>
</evidence>
<evidence type="ECO:0000313" key="3">
    <source>
        <dbReference type="Proteomes" id="UP000002608"/>
    </source>
</evidence>
<dbReference type="STRING" id="398579.Spea_1229"/>
<reference evidence="2 3" key="1">
    <citation type="submission" date="2007-10" db="EMBL/GenBank/DDBJ databases">
        <title>Complete sequence of Shewanella pealeana ATCC 700345.</title>
        <authorList>
            <consortium name="US DOE Joint Genome Institute"/>
            <person name="Copeland A."/>
            <person name="Lucas S."/>
            <person name="Lapidus A."/>
            <person name="Barry K."/>
            <person name="Glavina del Rio T."/>
            <person name="Dalin E."/>
            <person name="Tice H."/>
            <person name="Pitluck S."/>
            <person name="Chertkov O."/>
            <person name="Brettin T."/>
            <person name="Bruce D."/>
            <person name="Detter J.C."/>
            <person name="Han C."/>
            <person name="Schmutz J."/>
            <person name="Larimer F."/>
            <person name="Land M."/>
            <person name="Hauser L."/>
            <person name="Kyrpides N."/>
            <person name="Kim E."/>
            <person name="Zhao J.-S.Z."/>
            <person name="Manno D."/>
            <person name="Hawari J."/>
            <person name="Richardson P."/>
        </authorList>
    </citation>
    <scope>NUCLEOTIDE SEQUENCE [LARGE SCALE GENOMIC DNA]</scope>
    <source>
        <strain evidence="3">ATCC 700345 / ANG-SQ1</strain>
    </source>
</reference>
<feature type="chain" id="PRO_5002720148" description="SnoaL-like domain-containing protein" evidence="1">
    <location>
        <begin position="25"/>
        <end position="162"/>
    </location>
</feature>